<organism evidence="1 2">
    <name type="scientific">Paraprevotella clara YIT 11840</name>
    <dbReference type="NCBI Taxonomy" id="762968"/>
    <lineage>
        <taxon>Bacteria</taxon>
        <taxon>Pseudomonadati</taxon>
        <taxon>Bacteroidota</taxon>
        <taxon>Bacteroidia</taxon>
        <taxon>Bacteroidales</taxon>
        <taxon>Prevotellaceae</taxon>
        <taxon>Paraprevotella</taxon>
    </lineage>
</organism>
<keyword evidence="2" id="KW-1185">Reference proteome</keyword>
<dbReference type="AlphaFoldDB" id="G5SMG1"/>
<proteinExistence type="predicted"/>
<dbReference type="GeneID" id="93556274"/>
<dbReference type="Proteomes" id="UP000003598">
    <property type="component" value="Unassembled WGS sequence"/>
</dbReference>
<dbReference type="HOGENOM" id="CLU_2894758_0_0_10"/>
<dbReference type="PATRIC" id="fig|762968.3.peg.477"/>
<comment type="caution">
    <text evidence="1">The sequence shown here is derived from an EMBL/GenBank/DDBJ whole genome shotgun (WGS) entry which is preliminary data.</text>
</comment>
<evidence type="ECO:0000313" key="2">
    <source>
        <dbReference type="Proteomes" id="UP000003598"/>
    </source>
</evidence>
<sequence length="63" mass="7764">MKLTIYWVTKDESIRARIRKRFGTPWGMTVNKETKVEIRDEDMELLREVERRGFIQIRFKKSF</sequence>
<protein>
    <submittedName>
        <fullName evidence="1">Uncharacterized protein</fullName>
    </submittedName>
</protein>
<dbReference type="RefSeq" id="WP_008617521.1">
    <property type="nucleotide sequence ID" value="NZ_JH376582.1"/>
</dbReference>
<dbReference type="eggNOG" id="ENOG502ZDR4">
    <property type="taxonomic scope" value="Bacteria"/>
</dbReference>
<accession>G5SMG1</accession>
<dbReference type="STRING" id="762968.HMPREF9441_00536"/>
<reference evidence="1 2" key="1">
    <citation type="submission" date="2011-03" db="EMBL/GenBank/DDBJ databases">
        <authorList>
            <person name="Weinstock G."/>
            <person name="Sodergren E."/>
            <person name="Clifton S."/>
            <person name="Fulton L."/>
            <person name="Fulton B."/>
            <person name="Courtney L."/>
            <person name="Fronick C."/>
            <person name="Harrison M."/>
            <person name="Strong C."/>
            <person name="Farmer C."/>
            <person name="Delahaunty K."/>
            <person name="Markovic C."/>
            <person name="Hall O."/>
            <person name="Minx P."/>
            <person name="Tomlinson C."/>
            <person name="Mitreva M."/>
            <person name="Hou S."/>
            <person name="Chen J."/>
            <person name="Wollam A."/>
            <person name="Pepin K.H."/>
            <person name="Johnson M."/>
            <person name="Bhonagiri V."/>
            <person name="Zhang X."/>
            <person name="Suruliraj S."/>
            <person name="Warren W."/>
            <person name="Chinwalla A."/>
            <person name="Mardis E.R."/>
            <person name="Wilson R.K."/>
        </authorList>
    </citation>
    <scope>NUCLEOTIDE SEQUENCE [LARGE SCALE GENOMIC DNA]</scope>
    <source>
        <strain evidence="1 2">YIT 11840</strain>
    </source>
</reference>
<gene>
    <name evidence="1" type="ORF">HMPREF9441_00536</name>
</gene>
<name>G5SMG1_9BACT</name>
<dbReference type="EMBL" id="AFFY01000006">
    <property type="protein sequence ID" value="EHH01513.1"/>
    <property type="molecule type" value="Genomic_DNA"/>
</dbReference>
<dbReference type="OrthoDB" id="1039076at2"/>
<evidence type="ECO:0000313" key="1">
    <source>
        <dbReference type="EMBL" id="EHH01513.1"/>
    </source>
</evidence>